<gene>
    <name evidence="2" type="ORF">ACFSRY_17405</name>
</gene>
<feature type="transmembrane region" description="Helical" evidence="1">
    <location>
        <begin position="143"/>
        <end position="161"/>
    </location>
</feature>
<comment type="caution">
    <text evidence="2">The sequence shown here is derived from an EMBL/GenBank/DDBJ whole genome shotgun (WGS) entry which is preliminary data.</text>
</comment>
<evidence type="ECO:0000313" key="3">
    <source>
        <dbReference type="Proteomes" id="UP001597544"/>
    </source>
</evidence>
<feature type="transmembrane region" description="Helical" evidence="1">
    <location>
        <begin position="231"/>
        <end position="250"/>
    </location>
</feature>
<dbReference type="RefSeq" id="WP_377510822.1">
    <property type="nucleotide sequence ID" value="NZ_JBHULU010000021.1"/>
</dbReference>
<name>A0ABW5IQJ5_9BACT</name>
<proteinExistence type="predicted"/>
<feature type="transmembrane region" description="Helical" evidence="1">
    <location>
        <begin position="60"/>
        <end position="80"/>
    </location>
</feature>
<feature type="transmembrane region" description="Helical" evidence="1">
    <location>
        <begin position="435"/>
        <end position="452"/>
    </location>
</feature>
<keyword evidence="1" id="KW-0472">Membrane</keyword>
<reference evidence="3" key="1">
    <citation type="journal article" date="2019" name="Int. J. Syst. Evol. Microbiol.">
        <title>The Global Catalogue of Microorganisms (GCM) 10K type strain sequencing project: providing services to taxonomists for standard genome sequencing and annotation.</title>
        <authorList>
            <consortium name="The Broad Institute Genomics Platform"/>
            <consortium name="The Broad Institute Genome Sequencing Center for Infectious Disease"/>
            <person name="Wu L."/>
            <person name="Ma J."/>
        </authorList>
    </citation>
    <scope>NUCLEOTIDE SEQUENCE [LARGE SCALE GENOMIC DNA]</scope>
    <source>
        <strain evidence="3">KCTC 42498</strain>
    </source>
</reference>
<sequence>MDVIEVNSREPNKAVFQLYSLLFLAIILFAFSSLSYLAILGVLFSLYILNELIYGFGKGFPVNLVISFLACLQWIIGPVLSYYTGINHPFYGMQVPEDYYFSFIIPGVILYHFGLSLPVLGVKQIPKLVIESMREDALAKVKGAYYLIGLGFVAGFAAAFSPPSLIFFLYLLSQVKFIGCFYLYVSNSASNKVLYLVFATLVLNALASAMFHDLLLWSLFFLFVFSIKHHISLKTKFLGLFAGLFLLLLLQSVKYQYRNIAWSNASLGTFAQSEVFFGMVFNKLMSPNELFDAKANETSITRLNQGWIISRVMNYIPYVEQFADGETVEGAFSAALLPRFLSENKAMAGGRAMMERFTGIILQEGTSMNISLIGEGYGNYGRDGGIIFMFLIGIVFSLILRQLFIKSQENPTILFWIPFLFLQVVKAETDLTTTLNYLVKASIVMILVFYGFRKFLKIEL</sequence>
<feature type="transmembrane region" description="Helical" evidence="1">
    <location>
        <begin position="167"/>
        <end position="186"/>
    </location>
</feature>
<dbReference type="Proteomes" id="UP001597544">
    <property type="component" value="Unassembled WGS sequence"/>
</dbReference>
<evidence type="ECO:0008006" key="4">
    <source>
        <dbReference type="Google" id="ProtNLM"/>
    </source>
</evidence>
<feature type="transmembrane region" description="Helical" evidence="1">
    <location>
        <begin position="100"/>
        <end position="122"/>
    </location>
</feature>
<keyword evidence="1" id="KW-1133">Transmembrane helix</keyword>
<keyword evidence="3" id="KW-1185">Reference proteome</keyword>
<protein>
    <recommendedName>
        <fullName evidence="4">O-antigen polysaccharide polymerase Wzy</fullName>
    </recommendedName>
</protein>
<evidence type="ECO:0000256" key="1">
    <source>
        <dbReference type="SAM" id="Phobius"/>
    </source>
</evidence>
<evidence type="ECO:0000313" key="2">
    <source>
        <dbReference type="EMBL" id="MFD2515655.1"/>
    </source>
</evidence>
<dbReference type="EMBL" id="JBHULU010000021">
    <property type="protein sequence ID" value="MFD2515655.1"/>
    <property type="molecule type" value="Genomic_DNA"/>
</dbReference>
<feature type="transmembrane region" description="Helical" evidence="1">
    <location>
        <begin position="193"/>
        <end position="225"/>
    </location>
</feature>
<feature type="transmembrane region" description="Helical" evidence="1">
    <location>
        <begin position="20"/>
        <end position="48"/>
    </location>
</feature>
<organism evidence="2 3">
    <name type="scientific">Pontibacter locisalis</name>
    <dbReference type="NCBI Taxonomy" id="1719035"/>
    <lineage>
        <taxon>Bacteria</taxon>
        <taxon>Pseudomonadati</taxon>
        <taxon>Bacteroidota</taxon>
        <taxon>Cytophagia</taxon>
        <taxon>Cytophagales</taxon>
        <taxon>Hymenobacteraceae</taxon>
        <taxon>Pontibacter</taxon>
    </lineage>
</organism>
<feature type="transmembrane region" description="Helical" evidence="1">
    <location>
        <begin position="384"/>
        <end position="400"/>
    </location>
</feature>
<accession>A0ABW5IQJ5</accession>
<keyword evidence="1" id="KW-0812">Transmembrane</keyword>